<dbReference type="AlphaFoldDB" id="A0A096CHC1"/>
<organism evidence="2 3">
    <name type="scientific">Flavonifractor plautii 1_3_50AFAA</name>
    <dbReference type="NCBI Taxonomy" id="742738"/>
    <lineage>
        <taxon>Bacteria</taxon>
        <taxon>Bacillati</taxon>
        <taxon>Bacillota</taxon>
        <taxon>Clostridia</taxon>
        <taxon>Eubacteriales</taxon>
        <taxon>Oscillospiraceae</taxon>
        <taxon>Flavonifractor</taxon>
    </lineage>
</organism>
<name>A0A096CHC1_FLAPL</name>
<evidence type="ECO:0000313" key="3">
    <source>
        <dbReference type="Proteomes" id="UP000029585"/>
    </source>
</evidence>
<sequence>MANLEAIIAEKSQQDNQWRAEMQADRENTIAMQDAGVEEITSSPELYVKYLDMQGDNPTYSAGNIALVMFQDPEATVFGTAERWKTLNRGVIDQERSKGVKIFARNTLGRGYRLTDAYDIRQTQGRDLKKVQLKDDSKEMSIALRAILNYSVVPVATDHDLPVAAYYDSKNMELAVNPAFSDSEAFAAIAAEVAHSRIHAKGANPNYDHEEVDLDAQSISYILCRQFGIKRDTPDLSRLEELYEGWDPQQRRSALDQIQGMSKQFGGSIERNITPQQRSRIPPQRQSR</sequence>
<dbReference type="PATRIC" id="fig|742738.3.peg.3116"/>
<keyword evidence="3" id="KW-1185">Reference proteome</keyword>
<evidence type="ECO:0000313" key="2">
    <source>
        <dbReference type="EMBL" id="KGF54237.1"/>
    </source>
</evidence>
<dbReference type="eggNOG" id="COG4227">
    <property type="taxonomic scope" value="Bacteria"/>
</dbReference>
<accession>A0A096CHC1</accession>
<dbReference type="Proteomes" id="UP000029585">
    <property type="component" value="Unassembled WGS sequence"/>
</dbReference>
<evidence type="ECO:0000256" key="1">
    <source>
        <dbReference type="SAM" id="MobiDB-lite"/>
    </source>
</evidence>
<feature type="compositionally biased region" description="Low complexity" evidence="1">
    <location>
        <begin position="275"/>
        <end position="288"/>
    </location>
</feature>
<dbReference type="EMBL" id="ADLO01000092">
    <property type="protein sequence ID" value="KGF54237.1"/>
    <property type="molecule type" value="Genomic_DNA"/>
</dbReference>
<dbReference type="HOGENOM" id="CLU_012069_2_0_9"/>
<dbReference type="RefSeq" id="WP_009261167.1">
    <property type="nucleotide sequence ID" value="NZ_KN174164.1"/>
</dbReference>
<protein>
    <submittedName>
        <fullName evidence="2">Uncharacterized protein</fullName>
    </submittedName>
</protein>
<feature type="region of interest" description="Disordered" evidence="1">
    <location>
        <begin position="265"/>
        <end position="288"/>
    </location>
</feature>
<proteinExistence type="predicted"/>
<gene>
    <name evidence="2" type="ORF">HMPREF9460_03031</name>
</gene>
<reference evidence="2 3" key="1">
    <citation type="submission" date="2011-08" db="EMBL/GenBank/DDBJ databases">
        <title>The Genome Sequence of Clostridium orbiscindens 1_3_50AFAA.</title>
        <authorList>
            <consortium name="The Broad Institute Genome Sequencing Platform"/>
            <person name="Earl A."/>
            <person name="Ward D."/>
            <person name="Feldgarden M."/>
            <person name="Gevers D."/>
            <person name="Daigneault M."/>
            <person name="Strauss J."/>
            <person name="Allen-Vercoe E."/>
            <person name="Young S.K."/>
            <person name="Zeng Q."/>
            <person name="Gargeya S."/>
            <person name="Fitzgerald M."/>
            <person name="Haas B."/>
            <person name="Abouelleil A."/>
            <person name="Alvarado L."/>
            <person name="Arachchi H.M."/>
            <person name="Berlin A."/>
            <person name="Brown A."/>
            <person name="Chapman S.B."/>
            <person name="Chen Z."/>
            <person name="Dunbar C."/>
            <person name="Freedman E."/>
            <person name="Gearin G."/>
            <person name="Gellesch M."/>
            <person name="Goldberg J."/>
            <person name="Griggs A."/>
            <person name="Gujja S."/>
            <person name="Heiman D."/>
            <person name="Howarth C."/>
            <person name="Larson L."/>
            <person name="Lui A."/>
            <person name="MacDonald P.J.P."/>
            <person name="Montmayeur A."/>
            <person name="Murphy C."/>
            <person name="Neiman D."/>
            <person name="Pearson M."/>
            <person name="Priest M."/>
            <person name="Roberts A."/>
            <person name="Saif S."/>
            <person name="Shea T."/>
            <person name="Shenoy N."/>
            <person name="Sisk P."/>
            <person name="Stolte C."/>
            <person name="Sykes S."/>
            <person name="Wortman J."/>
            <person name="Nusbaum C."/>
            <person name="Birren B."/>
        </authorList>
    </citation>
    <scope>NUCLEOTIDE SEQUENCE [LARGE SCALE GENOMIC DNA]</scope>
    <source>
        <strain evidence="2 3">1_3_50AFAA</strain>
    </source>
</reference>
<comment type="caution">
    <text evidence="2">The sequence shown here is derived from an EMBL/GenBank/DDBJ whole genome shotgun (WGS) entry which is preliminary data.</text>
</comment>